<keyword evidence="4" id="KW-1185">Reference proteome</keyword>
<dbReference type="OrthoDB" id="9812409at2"/>
<organism evidence="3 4">
    <name type="scientific">Melittangium boletus DSM 14713</name>
    <dbReference type="NCBI Taxonomy" id="1294270"/>
    <lineage>
        <taxon>Bacteria</taxon>
        <taxon>Pseudomonadati</taxon>
        <taxon>Myxococcota</taxon>
        <taxon>Myxococcia</taxon>
        <taxon>Myxococcales</taxon>
        <taxon>Cystobacterineae</taxon>
        <taxon>Archangiaceae</taxon>
        <taxon>Melittangium</taxon>
    </lineage>
</organism>
<feature type="domain" description="DUF4126" evidence="2">
    <location>
        <begin position="7"/>
        <end position="148"/>
    </location>
</feature>
<evidence type="ECO:0000313" key="3">
    <source>
        <dbReference type="EMBL" id="ATB29116.1"/>
    </source>
</evidence>
<feature type="transmembrane region" description="Helical" evidence="1">
    <location>
        <begin position="78"/>
        <end position="96"/>
    </location>
</feature>
<dbReference type="Pfam" id="PF13548">
    <property type="entry name" value="DUF4126"/>
    <property type="match status" value="1"/>
</dbReference>
<dbReference type="EMBL" id="CP022163">
    <property type="protein sequence ID" value="ATB29116.1"/>
    <property type="molecule type" value="Genomic_DNA"/>
</dbReference>
<protein>
    <recommendedName>
        <fullName evidence="2">DUF4126 domain-containing protein</fullName>
    </recommendedName>
</protein>
<gene>
    <name evidence="3" type="ORF">MEBOL_002565</name>
</gene>
<dbReference type="Proteomes" id="UP000217289">
    <property type="component" value="Chromosome"/>
</dbReference>
<evidence type="ECO:0000259" key="2">
    <source>
        <dbReference type="Pfam" id="PF13548"/>
    </source>
</evidence>
<keyword evidence="1" id="KW-1133">Transmembrane helix</keyword>
<name>A0A250IDT4_9BACT</name>
<feature type="transmembrane region" description="Helical" evidence="1">
    <location>
        <begin position="102"/>
        <end position="124"/>
    </location>
</feature>
<keyword evidence="1" id="KW-0812">Transmembrane</keyword>
<evidence type="ECO:0000313" key="4">
    <source>
        <dbReference type="Proteomes" id="UP000217289"/>
    </source>
</evidence>
<accession>A0A250IDT4</accession>
<keyword evidence="1" id="KW-0472">Membrane</keyword>
<sequence length="159" mass="16416">MNRSDMVTAAGMGAMAGMRALSAPMFLSQKLSEDGIEAKASRMETILASSTISRVLPLLALGEFVFDKIPGMPPRIARSGLIVRVISGAFVGAAVARHQKVSVLGLAVVGAAASLASSFALYAARQFVTERLHVPNIVAGFLEDALVASAGTRLTAAMG</sequence>
<dbReference type="RefSeq" id="WP_157774921.1">
    <property type="nucleotide sequence ID" value="NZ_CP022163.1"/>
</dbReference>
<proteinExistence type="predicted"/>
<dbReference type="InterPro" id="IPR025196">
    <property type="entry name" value="DUF4126"/>
</dbReference>
<reference evidence="3 4" key="1">
    <citation type="submission" date="2017-06" db="EMBL/GenBank/DDBJ databases">
        <authorList>
            <person name="Kim H.J."/>
            <person name="Triplett B.A."/>
        </authorList>
    </citation>
    <scope>NUCLEOTIDE SEQUENCE [LARGE SCALE GENOMIC DNA]</scope>
    <source>
        <strain evidence="3 4">DSM 14713</strain>
    </source>
</reference>
<evidence type="ECO:0000256" key="1">
    <source>
        <dbReference type="SAM" id="Phobius"/>
    </source>
</evidence>
<dbReference type="KEGG" id="mbd:MEBOL_002565"/>
<dbReference type="AlphaFoldDB" id="A0A250IDT4"/>